<evidence type="ECO:0000256" key="1">
    <source>
        <dbReference type="SAM" id="MobiDB-lite"/>
    </source>
</evidence>
<proteinExistence type="predicted"/>
<organism evidence="2 3">
    <name type="scientific">Oryza sativa subsp. japonica</name>
    <name type="common">Rice</name>
    <dbReference type="NCBI Taxonomy" id="39947"/>
    <lineage>
        <taxon>Eukaryota</taxon>
        <taxon>Viridiplantae</taxon>
        <taxon>Streptophyta</taxon>
        <taxon>Embryophyta</taxon>
        <taxon>Tracheophyta</taxon>
        <taxon>Spermatophyta</taxon>
        <taxon>Magnoliopsida</taxon>
        <taxon>Liliopsida</taxon>
        <taxon>Poales</taxon>
        <taxon>Poaceae</taxon>
        <taxon>BOP clade</taxon>
        <taxon>Oryzoideae</taxon>
        <taxon>Oryzeae</taxon>
        <taxon>Oryzinae</taxon>
        <taxon>Oryza</taxon>
        <taxon>Oryza sativa</taxon>
    </lineage>
</organism>
<feature type="region of interest" description="Disordered" evidence="1">
    <location>
        <begin position="106"/>
        <end position="132"/>
    </location>
</feature>
<gene>
    <name evidence="2" type="primary">P0450D12.9</name>
</gene>
<evidence type="ECO:0000313" key="2">
    <source>
        <dbReference type="EMBL" id="BAD68523.1"/>
    </source>
</evidence>
<dbReference type="EMBL" id="AP003540">
    <property type="protein sequence ID" value="BAD68523.1"/>
    <property type="molecule type" value="Genomic_DNA"/>
</dbReference>
<reference evidence="3" key="2">
    <citation type="journal article" date="2008" name="Nucleic Acids Res.">
        <title>The rice annotation project database (RAP-DB): 2008 update.</title>
        <authorList>
            <consortium name="The rice annotation project (RAP)"/>
        </authorList>
    </citation>
    <scope>GENOME REANNOTATION</scope>
    <source>
        <strain evidence="3">cv. Nipponbare</strain>
    </source>
</reference>
<feature type="compositionally biased region" description="Basic and acidic residues" evidence="1">
    <location>
        <begin position="110"/>
        <end position="132"/>
    </location>
</feature>
<evidence type="ECO:0000313" key="3">
    <source>
        <dbReference type="Proteomes" id="UP000000763"/>
    </source>
</evidence>
<name>Q5VPV2_ORYSJ</name>
<feature type="region of interest" description="Disordered" evidence="1">
    <location>
        <begin position="1"/>
        <end position="39"/>
    </location>
</feature>
<dbReference type="Proteomes" id="UP000000763">
    <property type="component" value="Chromosome 6"/>
</dbReference>
<reference evidence="3" key="1">
    <citation type="journal article" date="2005" name="Nature">
        <title>The map-based sequence of the rice genome.</title>
        <authorList>
            <consortium name="International rice genome sequencing project (IRGSP)"/>
            <person name="Matsumoto T."/>
            <person name="Wu J."/>
            <person name="Kanamori H."/>
            <person name="Katayose Y."/>
            <person name="Fujisawa M."/>
            <person name="Namiki N."/>
            <person name="Mizuno H."/>
            <person name="Yamamoto K."/>
            <person name="Antonio B.A."/>
            <person name="Baba T."/>
            <person name="Sakata K."/>
            <person name="Nagamura Y."/>
            <person name="Aoki H."/>
            <person name="Arikawa K."/>
            <person name="Arita K."/>
            <person name="Bito T."/>
            <person name="Chiden Y."/>
            <person name="Fujitsuka N."/>
            <person name="Fukunaka R."/>
            <person name="Hamada M."/>
            <person name="Harada C."/>
            <person name="Hayashi A."/>
            <person name="Hijishita S."/>
            <person name="Honda M."/>
            <person name="Hosokawa S."/>
            <person name="Ichikawa Y."/>
            <person name="Idonuma A."/>
            <person name="Iijima M."/>
            <person name="Ikeda M."/>
            <person name="Ikeno M."/>
            <person name="Ito K."/>
            <person name="Ito S."/>
            <person name="Ito T."/>
            <person name="Ito Y."/>
            <person name="Ito Y."/>
            <person name="Iwabuchi A."/>
            <person name="Kamiya K."/>
            <person name="Karasawa W."/>
            <person name="Kurita K."/>
            <person name="Katagiri S."/>
            <person name="Kikuta A."/>
            <person name="Kobayashi H."/>
            <person name="Kobayashi N."/>
            <person name="Machita K."/>
            <person name="Maehara T."/>
            <person name="Masukawa M."/>
            <person name="Mizubayashi T."/>
            <person name="Mukai Y."/>
            <person name="Nagasaki H."/>
            <person name="Nagata Y."/>
            <person name="Naito S."/>
            <person name="Nakashima M."/>
            <person name="Nakama Y."/>
            <person name="Nakamichi Y."/>
            <person name="Nakamura M."/>
            <person name="Meguro A."/>
            <person name="Negishi M."/>
            <person name="Ohta I."/>
            <person name="Ohta T."/>
            <person name="Okamoto M."/>
            <person name="Ono N."/>
            <person name="Saji S."/>
            <person name="Sakaguchi M."/>
            <person name="Sakai K."/>
            <person name="Shibata M."/>
            <person name="Shimokawa T."/>
            <person name="Song J."/>
            <person name="Takazaki Y."/>
            <person name="Terasawa K."/>
            <person name="Tsugane M."/>
            <person name="Tsuji K."/>
            <person name="Ueda S."/>
            <person name="Waki K."/>
            <person name="Yamagata H."/>
            <person name="Yamamoto M."/>
            <person name="Yamamoto S."/>
            <person name="Yamane H."/>
            <person name="Yoshiki S."/>
            <person name="Yoshihara R."/>
            <person name="Yukawa K."/>
            <person name="Zhong H."/>
            <person name="Yano M."/>
            <person name="Yuan Q."/>
            <person name="Ouyang S."/>
            <person name="Liu J."/>
            <person name="Jones K.M."/>
            <person name="Gansberger K."/>
            <person name="Moffat K."/>
            <person name="Hill J."/>
            <person name="Bera J."/>
            <person name="Fadrosh D."/>
            <person name="Jin S."/>
            <person name="Johri S."/>
            <person name="Kim M."/>
            <person name="Overton L."/>
            <person name="Reardon M."/>
            <person name="Tsitrin T."/>
            <person name="Vuong H."/>
            <person name="Weaver B."/>
            <person name="Ciecko A."/>
            <person name="Tallon L."/>
            <person name="Jackson J."/>
            <person name="Pai G."/>
            <person name="Aken S.V."/>
            <person name="Utterback T."/>
            <person name="Reidmuller S."/>
            <person name="Feldblyum T."/>
            <person name="Hsiao J."/>
            <person name="Zismann V."/>
            <person name="Iobst S."/>
            <person name="de Vazeille A.R."/>
            <person name="Buell C.R."/>
            <person name="Ying K."/>
            <person name="Li Y."/>
            <person name="Lu T."/>
            <person name="Huang Y."/>
            <person name="Zhao Q."/>
            <person name="Feng Q."/>
            <person name="Zhang L."/>
            <person name="Zhu J."/>
            <person name="Weng Q."/>
            <person name="Mu J."/>
            <person name="Lu Y."/>
            <person name="Fan D."/>
            <person name="Liu Y."/>
            <person name="Guan J."/>
            <person name="Zhang Y."/>
            <person name="Yu S."/>
            <person name="Liu X."/>
            <person name="Zhang Y."/>
            <person name="Hong G."/>
            <person name="Han B."/>
            <person name="Choisne N."/>
            <person name="Demange N."/>
            <person name="Orjeda G."/>
            <person name="Samain S."/>
            <person name="Cattolico L."/>
            <person name="Pelletier E."/>
            <person name="Couloux A."/>
            <person name="Segurens B."/>
            <person name="Wincker P."/>
            <person name="D'Hont A."/>
            <person name="Scarpelli C."/>
            <person name="Weissenbach J."/>
            <person name="Salanoubat M."/>
            <person name="Quetier F."/>
            <person name="Yu Y."/>
            <person name="Kim H.R."/>
            <person name="Rambo T."/>
            <person name="Currie J."/>
            <person name="Collura K."/>
            <person name="Luo M."/>
            <person name="Yang T."/>
            <person name="Ammiraju J.S.S."/>
            <person name="Engler F."/>
            <person name="Soderlund C."/>
            <person name="Wing R.A."/>
            <person name="Palmer L.E."/>
            <person name="de la Bastide M."/>
            <person name="Spiegel L."/>
            <person name="Nascimento L."/>
            <person name="Zutavern T."/>
            <person name="O'Shaughnessy A."/>
            <person name="Dike S."/>
            <person name="Dedhia N."/>
            <person name="Preston R."/>
            <person name="Balija V."/>
            <person name="McCombie W.R."/>
            <person name="Chow T."/>
            <person name="Chen H."/>
            <person name="Chung M."/>
            <person name="Chen C."/>
            <person name="Shaw J."/>
            <person name="Wu H."/>
            <person name="Hsiao K."/>
            <person name="Chao Y."/>
            <person name="Chu M."/>
            <person name="Cheng C."/>
            <person name="Hour A."/>
            <person name="Lee P."/>
            <person name="Lin S."/>
            <person name="Lin Y."/>
            <person name="Liou J."/>
            <person name="Liu S."/>
            <person name="Hsing Y."/>
            <person name="Raghuvanshi S."/>
            <person name="Mohanty A."/>
            <person name="Bharti A.K."/>
            <person name="Gaur A."/>
            <person name="Gupta V."/>
            <person name="Kumar D."/>
            <person name="Ravi V."/>
            <person name="Vij S."/>
            <person name="Kapur A."/>
            <person name="Khurana P."/>
            <person name="Khurana P."/>
            <person name="Khurana J.P."/>
            <person name="Tyagi A.K."/>
            <person name="Gaikwad K."/>
            <person name="Singh A."/>
            <person name="Dalal V."/>
            <person name="Srivastava S."/>
            <person name="Dixit A."/>
            <person name="Pal A.K."/>
            <person name="Ghazi I.A."/>
            <person name="Yadav M."/>
            <person name="Pandit A."/>
            <person name="Bhargava A."/>
            <person name="Sureshbabu K."/>
            <person name="Batra K."/>
            <person name="Sharma T.R."/>
            <person name="Mohapatra T."/>
            <person name="Singh N.K."/>
            <person name="Messing J."/>
            <person name="Nelson A.B."/>
            <person name="Fuks G."/>
            <person name="Kavchok S."/>
            <person name="Keizer G."/>
            <person name="Linton E."/>
            <person name="Llaca V."/>
            <person name="Song R."/>
            <person name="Tanyolac B."/>
            <person name="Young S."/>
            <person name="Ho-Il K."/>
            <person name="Hahn J.H."/>
            <person name="Sangsakoo G."/>
            <person name="Vanavichit A."/>
            <person name="de Mattos Luiz.A.T."/>
            <person name="Zimmer P.D."/>
            <person name="Malone G."/>
            <person name="Dellagostin O."/>
            <person name="de Oliveira A.C."/>
            <person name="Bevan M."/>
            <person name="Bancroft I."/>
            <person name="Minx P."/>
            <person name="Cordum H."/>
            <person name="Wilson R."/>
            <person name="Cheng Z."/>
            <person name="Jin W."/>
            <person name="Jiang J."/>
            <person name="Leong S.A."/>
            <person name="Iwama H."/>
            <person name="Gojobori T."/>
            <person name="Itoh T."/>
            <person name="Niimura Y."/>
            <person name="Fujii Y."/>
            <person name="Habara T."/>
            <person name="Sakai H."/>
            <person name="Sato Y."/>
            <person name="Wilson G."/>
            <person name="Kumar K."/>
            <person name="McCouch S."/>
            <person name="Juretic N."/>
            <person name="Hoen D."/>
            <person name="Wright S."/>
            <person name="Bruskiewich R."/>
            <person name="Bureau T."/>
            <person name="Miyao A."/>
            <person name="Hirochika H."/>
            <person name="Nishikawa T."/>
            <person name="Kadowaki K."/>
            <person name="Sugiura M."/>
            <person name="Burr B."/>
            <person name="Sasaki T."/>
        </authorList>
    </citation>
    <scope>NUCLEOTIDE SEQUENCE [LARGE SCALE GENOMIC DNA]</scope>
    <source>
        <strain evidence="3">cv. Nipponbare</strain>
    </source>
</reference>
<sequence>MAAENRPPSPVTARRRPLWSVGPAPAVPVPGHRSRQPPDRLGPIWAVHPVDGWWTALVIPVHGGPSPLEPLTPGTHLSAPAPLADVSGSPFPSVFPRFACQRVESVVSEVRGREEKSSEDQSEEERQVTHSP</sequence>
<accession>Q5VPV2</accession>
<dbReference type="AlphaFoldDB" id="Q5VPV2"/>
<protein>
    <submittedName>
        <fullName evidence="2">Uncharacterized protein</fullName>
    </submittedName>
</protein>